<sequence>MRTYIKRWLSSIVFNRQGAASVEFVSILPLAVLIAMALWQLVLVGTAVMDTHASIRDAVKIASTTGDAELAEEEGITAFGDSQVYELKSLKVEIEKGEAKATAETSIPILFMESSPFSYSTSSEAPMLSQTPQLTAFGGEGAGLPGGQLAAPTPLSPGCGINCYSGHTGQDFPGPVGTPVYAAEDGMVTTVRNLGDRSYGTYIVINHGNGMQTLYAHMYPDQPLVRPGDRVQKGQPIGAVGNHGNSSGPHLHFEVKVGGRPVDPLPLLK</sequence>
<dbReference type="RefSeq" id="WP_094265720.1">
    <property type="nucleotide sequence ID" value="NZ_NOWF01000013.1"/>
</dbReference>
<proteinExistence type="predicted"/>
<feature type="domain" description="M23ase beta-sheet core" evidence="2">
    <location>
        <begin position="166"/>
        <end position="264"/>
    </location>
</feature>
<keyword evidence="1" id="KW-0812">Transmembrane</keyword>
<keyword evidence="1" id="KW-1133">Transmembrane helix</keyword>
<dbReference type="PANTHER" id="PTHR21666:SF270">
    <property type="entry name" value="MUREIN HYDROLASE ACTIVATOR ENVC"/>
    <property type="match status" value="1"/>
</dbReference>
<dbReference type="InterPro" id="IPR016047">
    <property type="entry name" value="M23ase_b-sheet_dom"/>
</dbReference>
<gene>
    <name evidence="3" type="ORF">CHM34_16510</name>
</gene>
<comment type="caution">
    <text evidence="3">The sequence shown here is derived from an EMBL/GenBank/DDBJ whole genome shotgun (WGS) entry which is preliminary data.</text>
</comment>
<evidence type="ECO:0000313" key="3">
    <source>
        <dbReference type="EMBL" id="OYD06319.1"/>
    </source>
</evidence>
<protein>
    <recommendedName>
        <fullName evidence="2">M23ase beta-sheet core domain-containing protein</fullName>
    </recommendedName>
</protein>
<dbReference type="EMBL" id="NOWF01000013">
    <property type="protein sequence ID" value="OYD06319.1"/>
    <property type="molecule type" value="Genomic_DNA"/>
</dbReference>
<feature type="transmembrane region" description="Helical" evidence="1">
    <location>
        <begin position="21"/>
        <end position="42"/>
    </location>
</feature>
<dbReference type="InterPro" id="IPR011055">
    <property type="entry name" value="Dup_hybrid_motif"/>
</dbReference>
<name>A0A235B2Y1_9BACL</name>
<reference evidence="3 4" key="1">
    <citation type="submission" date="2017-07" db="EMBL/GenBank/DDBJ databases">
        <title>The genome sequence of Paludifilum halophilum highlights mechanisms for microbial adaptation to high salt environemnts.</title>
        <authorList>
            <person name="Belbahri L."/>
        </authorList>
    </citation>
    <scope>NUCLEOTIDE SEQUENCE [LARGE SCALE GENOMIC DNA]</scope>
    <source>
        <strain evidence="3 4">DSM 102817</strain>
    </source>
</reference>
<keyword evidence="1" id="KW-0472">Membrane</keyword>
<keyword evidence="4" id="KW-1185">Reference proteome</keyword>
<dbReference type="SUPFAM" id="SSF51261">
    <property type="entry name" value="Duplicated hybrid motif"/>
    <property type="match status" value="1"/>
</dbReference>
<dbReference type="OrthoDB" id="9805070at2"/>
<dbReference type="Gene3D" id="2.70.70.10">
    <property type="entry name" value="Glucose Permease (Domain IIA)"/>
    <property type="match status" value="1"/>
</dbReference>
<accession>A0A235B2Y1</accession>
<dbReference type="AlphaFoldDB" id="A0A235B2Y1"/>
<dbReference type="GO" id="GO:0004222">
    <property type="term" value="F:metalloendopeptidase activity"/>
    <property type="evidence" value="ECO:0007669"/>
    <property type="project" value="TreeGrafter"/>
</dbReference>
<dbReference type="CDD" id="cd12797">
    <property type="entry name" value="M23_peptidase"/>
    <property type="match status" value="1"/>
</dbReference>
<dbReference type="Pfam" id="PF01551">
    <property type="entry name" value="Peptidase_M23"/>
    <property type="match status" value="1"/>
</dbReference>
<evidence type="ECO:0000256" key="1">
    <source>
        <dbReference type="SAM" id="Phobius"/>
    </source>
</evidence>
<evidence type="ECO:0000313" key="4">
    <source>
        <dbReference type="Proteomes" id="UP000215459"/>
    </source>
</evidence>
<organism evidence="3 4">
    <name type="scientific">Paludifilum halophilum</name>
    <dbReference type="NCBI Taxonomy" id="1642702"/>
    <lineage>
        <taxon>Bacteria</taxon>
        <taxon>Bacillati</taxon>
        <taxon>Bacillota</taxon>
        <taxon>Bacilli</taxon>
        <taxon>Bacillales</taxon>
        <taxon>Thermoactinomycetaceae</taxon>
        <taxon>Paludifilum</taxon>
    </lineage>
</organism>
<dbReference type="Proteomes" id="UP000215459">
    <property type="component" value="Unassembled WGS sequence"/>
</dbReference>
<evidence type="ECO:0000259" key="2">
    <source>
        <dbReference type="Pfam" id="PF01551"/>
    </source>
</evidence>
<dbReference type="PANTHER" id="PTHR21666">
    <property type="entry name" value="PEPTIDASE-RELATED"/>
    <property type="match status" value="1"/>
</dbReference>
<dbReference type="InterPro" id="IPR050570">
    <property type="entry name" value="Cell_wall_metabolism_enzyme"/>
</dbReference>